<dbReference type="OrthoDB" id="598027at2"/>
<evidence type="ECO:0008006" key="9">
    <source>
        <dbReference type="Google" id="ProtNLM"/>
    </source>
</evidence>
<sequence>MFKERIFDLFEQCVMTTLSAIIMLIASVSLLHLTVSIVVILADRGINSTTPENLQAVFGMFFTILIALEFKRSFITPSAGKQHGIIRIEPILLIGILATVRKFIVLDLKEIDFNEMLGLSAAILSLGLVYWFIQPRYQPQPPALQSDNF</sequence>
<gene>
    <name evidence="7" type="ORF">Amme_043_010</name>
</gene>
<reference evidence="7 8" key="2">
    <citation type="journal article" date="2014" name="FEMS Microbiol. Lett.">
        <title>Draft genomic DNA sequence of the facultatively methylotrophic bacterium Acidomonas methanolica type strain MB58.</title>
        <authorList>
            <person name="Higashiura N."/>
            <person name="Hadano H."/>
            <person name="Hirakawa H."/>
            <person name="Matsutani M."/>
            <person name="Takabe S."/>
            <person name="Matsushita K."/>
            <person name="Azuma Y."/>
        </authorList>
    </citation>
    <scope>NUCLEOTIDE SEQUENCE [LARGE SCALE GENOMIC DNA]</scope>
    <source>
        <strain evidence="7 8">MB58</strain>
    </source>
</reference>
<reference evidence="8" key="1">
    <citation type="journal article" date="2014" name="FEMS Microbiol. Lett.">
        <title>Draft Genomic DNA Sequence of the Facultatively Methylotrophic Bacterium Acidomonas methanolica type strain MB58.</title>
        <authorList>
            <person name="Higashiura N."/>
            <person name="Hadano H."/>
            <person name="Hirakawa H."/>
            <person name="Matsutani M."/>
            <person name="Takabe S."/>
            <person name="Matsushita K."/>
            <person name="Azuma Y."/>
        </authorList>
    </citation>
    <scope>NUCLEOTIDE SEQUENCE [LARGE SCALE GENOMIC DNA]</scope>
    <source>
        <strain evidence="8">MB58</strain>
    </source>
</reference>
<organism evidence="7 8">
    <name type="scientific">Acidomonas methanolica NBRC 104435</name>
    <dbReference type="NCBI Taxonomy" id="1231351"/>
    <lineage>
        <taxon>Bacteria</taxon>
        <taxon>Pseudomonadati</taxon>
        <taxon>Pseudomonadota</taxon>
        <taxon>Alphaproteobacteria</taxon>
        <taxon>Acetobacterales</taxon>
        <taxon>Acetobacteraceae</taxon>
        <taxon>Acidomonas</taxon>
    </lineage>
</organism>
<name>A0A023D5J6_ACIMT</name>
<dbReference type="GO" id="GO:0005886">
    <property type="term" value="C:plasma membrane"/>
    <property type="evidence" value="ECO:0007669"/>
    <property type="project" value="UniProtKB-SubCell"/>
</dbReference>
<evidence type="ECO:0000313" key="8">
    <source>
        <dbReference type="Proteomes" id="UP000019760"/>
    </source>
</evidence>
<dbReference type="AlphaFoldDB" id="A0A023D5J6"/>
<protein>
    <recommendedName>
        <fullName evidence="9">Phosphate-starvation-inducible E</fullName>
    </recommendedName>
</protein>
<comment type="subcellular location">
    <subcellularLocation>
        <location evidence="1">Cell membrane</location>
        <topology evidence="1">Multi-pass membrane protein</topology>
    </subcellularLocation>
</comment>
<feature type="transmembrane region" description="Helical" evidence="6">
    <location>
        <begin position="21"/>
        <end position="42"/>
    </location>
</feature>
<feature type="transmembrane region" description="Helical" evidence="6">
    <location>
        <begin position="116"/>
        <end position="133"/>
    </location>
</feature>
<evidence type="ECO:0000256" key="5">
    <source>
        <dbReference type="ARBA" id="ARBA00023136"/>
    </source>
</evidence>
<dbReference type="RefSeq" id="WP_042058427.1">
    <property type="nucleotide sequence ID" value="NZ_BAND01000043.1"/>
</dbReference>
<evidence type="ECO:0000256" key="4">
    <source>
        <dbReference type="ARBA" id="ARBA00022989"/>
    </source>
</evidence>
<dbReference type="EMBL" id="BAND01000043">
    <property type="protein sequence ID" value="GAJ29066.1"/>
    <property type="molecule type" value="Genomic_DNA"/>
</dbReference>
<comment type="caution">
    <text evidence="7">The sequence shown here is derived from an EMBL/GenBank/DDBJ whole genome shotgun (WGS) entry which is preliminary data.</text>
</comment>
<evidence type="ECO:0000313" key="7">
    <source>
        <dbReference type="EMBL" id="GAJ29066.1"/>
    </source>
</evidence>
<keyword evidence="4 6" id="KW-1133">Transmembrane helix</keyword>
<feature type="transmembrane region" description="Helical" evidence="6">
    <location>
        <begin position="84"/>
        <end position="104"/>
    </location>
</feature>
<evidence type="ECO:0000256" key="3">
    <source>
        <dbReference type="ARBA" id="ARBA00022692"/>
    </source>
</evidence>
<proteinExistence type="predicted"/>
<dbReference type="InterPro" id="IPR020948">
    <property type="entry name" value="P_starv_induced_PsiE-like"/>
</dbReference>
<keyword evidence="2" id="KW-1003">Cell membrane</keyword>
<dbReference type="Proteomes" id="UP000019760">
    <property type="component" value="Unassembled WGS sequence"/>
</dbReference>
<keyword evidence="3 6" id="KW-0812">Transmembrane</keyword>
<accession>A0A023D5J6</accession>
<dbReference type="Pfam" id="PF06146">
    <property type="entry name" value="PsiE"/>
    <property type="match status" value="1"/>
</dbReference>
<evidence type="ECO:0000256" key="1">
    <source>
        <dbReference type="ARBA" id="ARBA00004651"/>
    </source>
</evidence>
<evidence type="ECO:0000256" key="6">
    <source>
        <dbReference type="SAM" id="Phobius"/>
    </source>
</evidence>
<feature type="transmembrane region" description="Helical" evidence="6">
    <location>
        <begin position="54"/>
        <end position="72"/>
    </location>
</feature>
<keyword evidence="5 6" id="KW-0472">Membrane</keyword>
<evidence type="ECO:0000256" key="2">
    <source>
        <dbReference type="ARBA" id="ARBA00022475"/>
    </source>
</evidence>
<keyword evidence="8" id="KW-1185">Reference proteome</keyword>